<dbReference type="InterPro" id="IPR004480">
    <property type="entry name" value="Monothiol_GRX-rel"/>
</dbReference>
<dbReference type="PIRSF" id="PIRSF005894">
    <property type="entry name" value="Monothiol_GRX"/>
    <property type="match status" value="1"/>
</dbReference>
<dbReference type="InterPro" id="IPR036249">
    <property type="entry name" value="Thioredoxin-like_sf"/>
</dbReference>
<dbReference type="SUPFAM" id="SSF52833">
    <property type="entry name" value="Thioredoxin-like"/>
    <property type="match status" value="1"/>
</dbReference>
<gene>
    <name evidence="10" type="primary">grxD</name>
    <name evidence="11" type="ORF">AAC691_02565</name>
    <name evidence="10" type="ORF">HUK84_08955</name>
</gene>
<dbReference type="GO" id="GO:0015036">
    <property type="term" value="F:disulfide oxidoreductase activity"/>
    <property type="evidence" value="ECO:0007669"/>
    <property type="project" value="InterPro"/>
</dbReference>
<evidence type="ECO:0000313" key="13">
    <source>
        <dbReference type="Proteomes" id="UP001449795"/>
    </source>
</evidence>
<sequence length="111" mass="12132">MADTITQRIQQDIDANPVMLYMKGTAQFPQCGFSAKVVQILGHVGVPFQTANVLADPELRQGIKDFTNWPTVPQLYVKGEFIGGCDIVTEMFLSGELEKLFAEKGIVPASA</sequence>
<evidence type="ECO:0000259" key="9">
    <source>
        <dbReference type="Pfam" id="PF00462"/>
    </source>
</evidence>
<dbReference type="PANTHER" id="PTHR10293:SF72">
    <property type="entry name" value="MONOTHIOL GLUTAREDOXIN-S14, CHLOROPLASTIC"/>
    <property type="match status" value="1"/>
</dbReference>
<organism evidence="10 12">
    <name type="scientific">Nguyenibacter vanlangensis</name>
    <dbReference type="NCBI Taxonomy" id="1216886"/>
    <lineage>
        <taxon>Bacteria</taxon>
        <taxon>Pseudomonadati</taxon>
        <taxon>Pseudomonadota</taxon>
        <taxon>Alphaproteobacteria</taxon>
        <taxon>Acetobacterales</taxon>
        <taxon>Acetobacteraceae</taxon>
        <taxon>Nguyenibacter</taxon>
    </lineage>
</organism>
<dbReference type="EMBL" id="CP152276">
    <property type="protein sequence ID" value="XAE43362.1"/>
    <property type="molecule type" value="Genomic_DNA"/>
</dbReference>
<dbReference type="FunFam" id="3.40.30.10:FF:000005">
    <property type="entry name" value="Glutaredoxin 5"/>
    <property type="match status" value="1"/>
</dbReference>
<evidence type="ECO:0000256" key="6">
    <source>
        <dbReference type="ARBA" id="ARBA00023284"/>
    </source>
</evidence>
<dbReference type="Pfam" id="PF00462">
    <property type="entry name" value="Glutaredoxin"/>
    <property type="match status" value="1"/>
</dbReference>
<reference evidence="10 12" key="1">
    <citation type="submission" date="2020-06" db="EMBL/GenBank/DDBJ databases">
        <title>Description of novel acetic acid bacteria.</title>
        <authorList>
            <person name="Sombolestani A."/>
        </authorList>
    </citation>
    <scope>NUCLEOTIDE SEQUENCE [LARGE SCALE GENOMIC DNA]</scope>
    <source>
        <strain evidence="10 12">LMG 31431</strain>
    </source>
</reference>
<feature type="domain" description="Glutaredoxin" evidence="9">
    <location>
        <begin position="18"/>
        <end position="82"/>
    </location>
</feature>
<dbReference type="AlphaFoldDB" id="A0A7Y7M6Y6"/>
<protein>
    <recommendedName>
        <fullName evidence="7">Glutaredoxin</fullName>
    </recommendedName>
</protein>
<dbReference type="GO" id="GO:0051537">
    <property type="term" value="F:2 iron, 2 sulfur cluster binding"/>
    <property type="evidence" value="ECO:0007669"/>
    <property type="project" value="UniProtKB-KW"/>
</dbReference>
<evidence type="ECO:0000256" key="4">
    <source>
        <dbReference type="ARBA" id="ARBA00023004"/>
    </source>
</evidence>
<keyword evidence="13" id="KW-1185">Reference proteome</keyword>
<keyword evidence="2 8" id="KW-0001">2Fe-2S</keyword>
<accession>A0A7Y7M6Y6</accession>
<evidence type="ECO:0000256" key="5">
    <source>
        <dbReference type="ARBA" id="ARBA00023014"/>
    </source>
</evidence>
<evidence type="ECO:0000256" key="8">
    <source>
        <dbReference type="PIRSR" id="PIRSR005894-2"/>
    </source>
</evidence>
<reference evidence="11 13" key="2">
    <citation type="submission" date="2024-04" db="EMBL/GenBank/DDBJ databases">
        <title>Complete genome sequence of Nguyenibacter vanlangesis HBCM-1154, a strain capable of nitrogen fixation, IAA production, and phosphorus solubilization isolated from sugarcane soil.</title>
        <authorList>
            <person name="MY HANH P."/>
        </authorList>
    </citation>
    <scope>NUCLEOTIDE SEQUENCE [LARGE SCALE GENOMIC DNA]</scope>
    <source>
        <strain evidence="11 13">HBCM 1154</strain>
    </source>
</reference>
<keyword evidence="5 8" id="KW-0411">Iron-sulfur</keyword>
<evidence type="ECO:0000256" key="1">
    <source>
        <dbReference type="ARBA" id="ARBA00009630"/>
    </source>
</evidence>
<evidence type="ECO:0000256" key="3">
    <source>
        <dbReference type="ARBA" id="ARBA00022723"/>
    </source>
</evidence>
<comment type="similarity">
    <text evidence="1 7">Belongs to the glutaredoxin family. Monothiol subfamily.</text>
</comment>
<name>A0A7Y7M6Y6_9PROT</name>
<evidence type="ECO:0000313" key="10">
    <source>
        <dbReference type="EMBL" id="NVN11261.1"/>
    </source>
</evidence>
<feature type="binding site" evidence="8">
    <location>
        <position position="31"/>
    </location>
    <ligand>
        <name>[2Fe-2S] cluster</name>
        <dbReference type="ChEBI" id="CHEBI:190135"/>
        <note>ligand shared between dimeric partners</note>
    </ligand>
</feature>
<dbReference type="Proteomes" id="UP001449795">
    <property type="component" value="Chromosome"/>
</dbReference>
<keyword evidence="4 8" id="KW-0408">Iron</keyword>
<dbReference type="EMBL" id="JABXXP010000143">
    <property type="protein sequence ID" value="NVN11261.1"/>
    <property type="molecule type" value="Genomic_DNA"/>
</dbReference>
<dbReference type="PROSITE" id="PS51354">
    <property type="entry name" value="GLUTAREDOXIN_2"/>
    <property type="match status" value="1"/>
</dbReference>
<dbReference type="NCBIfam" id="TIGR00365">
    <property type="entry name" value="Grx4 family monothiol glutaredoxin"/>
    <property type="match status" value="1"/>
</dbReference>
<dbReference type="CDD" id="cd03028">
    <property type="entry name" value="GRX_PICOT_like"/>
    <property type="match status" value="1"/>
</dbReference>
<keyword evidence="6" id="KW-0676">Redox-active center</keyword>
<keyword evidence="3 8" id="KW-0479">Metal-binding</keyword>
<dbReference type="InterPro" id="IPR033658">
    <property type="entry name" value="GRX_PICOT-like"/>
</dbReference>
<dbReference type="GO" id="GO:0046872">
    <property type="term" value="F:metal ion binding"/>
    <property type="evidence" value="ECO:0007669"/>
    <property type="project" value="UniProtKB-KW"/>
</dbReference>
<dbReference type="InterPro" id="IPR002109">
    <property type="entry name" value="Glutaredoxin"/>
</dbReference>
<dbReference type="PANTHER" id="PTHR10293">
    <property type="entry name" value="GLUTAREDOXIN FAMILY MEMBER"/>
    <property type="match status" value="1"/>
</dbReference>
<proteinExistence type="inferred from homology"/>
<evidence type="ECO:0000313" key="12">
    <source>
        <dbReference type="Proteomes" id="UP000534870"/>
    </source>
</evidence>
<dbReference type="Gene3D" id="3.40.30.10">
    <property type="entry name" value="Glutaredoxin"/>
    <property type="match status" value="1"/>
</dbReference>
<evidence type="ECO:0000256" key="7">
    <source>
        <dbReference type="PIRNR" id="PIRNR005894"/>
    </source>
</evidence>
<dbReference type="InterPro" id="IPR014434">
    <property type="entry name" value="Monothiol_GRX"/>
</dbReference>
<dbReference type="Proteomes" id="UP000534870">
    <property type="component" value="Unassembled WGS sequence"/>
</dbReference>
<dbReference type="RefSeq" id="WP_176639990.1">
    <property type="nucleotide sequence ID" value="NZ_CP152276.1"/>
</dbReference>
<evidence type="ECO:0000313" key="11">
    <source>
        <dbReference type="EMBL" id="XAE43362.1"/>
    </source>
</evidence>
<evidence type="ECO:0000256" key="2">
    <source>
        <dbReference type="ARBA" id="ARBA00022714"/>
    </source>
</evidence>